<dbReference type="GO" id="GO:0006457">
    <property type="term" value="P:protein folding"/>
    <property type="evidence" value="ECO:0007669"/>
    <property type="project" value="TreeGrafter"/>
</dbReference>
<evidence type="ECO:0000256" key="5">
    <source>
        <dbReference type="SAM" id="MobiDB-lite"/>
    </source>
</evidence>
<evidence type="ECO:0000256" key="1">
    <source>
        <dbReference type="ARBA" id="ARBA00022723"/>
    </source>
</evidence>
<feature type="compositionally biased region" description="Polar residues" evidence="5">
    <location>
        <begin position="45"/>
        <end position="61"/>
    </location>
</feature>
<dbReference type="GO" id="GO:0050821">
    <property type="term" value="P:protein stabilization"/>
    <property type="evidence" value="ECO:0007669"/>
    <property type="project" value="TreeGrafter"/>
</dbReference>
<dbReference type="EMBL" id="ML170169">
    <property type="protein sequence ID" value="TDL23734.1"/>
    <property type="molecule type" value="Genomic_DNA"/>
</dbReference>
<feature type="region of interest" description="Disordered" evidence="5">
    <location>
        <begin position="45"/>
        <end position="87"/>
    </location>
</feature>
<keyword evidence="2 4" id="KW-0863">Zinc-finger</keyword>
<proteinExistence type="predicted"/>
<keyword evidence="3" id="KW-0862">Zinc</keyword>
<dbReference type="Pfam" id="PF05180">
    <property type="entry name" value="zf-DNL"/>
    <property type="match status" value="1"/>
</dbReference>
<dbReference type="GO" id="GO:0051087">
    <property type="term" value="F:protein-folding chaperone binding"/>
    <property type="evidence" value="ECO:0007669"/>
    <property type="project" value="TreeGrafter"/>
</dbReference>
<dbReference type="GO" id="GO:0005739">
    <property type="term" value="C:mitochondrion"/>
    <property type="evidence" value="ECO:0007669"/>
    <property type="project" value="TreeGrafter"/>
</dbReference>
<name>A0A4Y7Q817_9AGAM</name>
<sequence length="182" mass="20059">MLPSRLFRNLGIPPYLRSLIIPHPALSPSILVQLRLRLRILPRHSSTSAARPSQNALSTETLPPAPHASQTEHSTSLSAPSSSQQLPAEEARMSLTFTCTVPNCSERSSHQFTKRAYERGIVLVTCPKCKNRHLIADHLGWFKDTEGTNGGKLRTIEDLMRAKGEKVSRGRLDTGGVVEFLG</sequence>
<dbReference type="PANTHER" id="PTHR20922:SF13">
    <property type="entry name" value="DNL-TYPE ZINC FINGER PROTEIN"/>
    <property type="match status" value="1"/>
</dbReference>
<dbReference type="GO" id="GO:0030150">
    <property type="term" value="P:protein import into mitochondrial matrix"/>
    <property type="evidence" value="ECO:0007669"/>
    <property type="project" value="TreeGrafter"/>
</dbReference>
<gene>
    <name evidence="7" type="ORF">BD410DRAFT_746526</name>
</gene>
<feature type="domain" description="DNL-type" evidence="6">
    <location>
        <begin position="90"/>
        <end position="182"/>
    </location>
</feature>
<evidence type="ECO:0000259" key="6">
    <source>
        <dbReference type="PROSITE" id="PS51501"/>
    </source>
</evidence>
<reference evidence="7 8" key="1">
    <citation type="submission" date="2018-06" db="EMBL/GenBank/DDBJ databases">
        <title>A transcriptomic atlas of mushroom development highlights an independent origin of complex multicellularity.</title>
        <authorList>
            <consortium name="DOE Joint Genome Institute"/>
            <person name="Krizsan K."/>
            <person name="Almasi E."/>
            <person name="Merenyi Z."/>
            <person name="Sahu N."/>
            <person name="Viragh M."/>
            <person name="Koszo T."/>
            <person name="Mondo S."/>
            <person name="Kiss B."/>
            <person name="Balint B."/>
            <person name="Kues U."/>
            <person name="Barry K."/>
            <person name="Hegedus J.C."/>
            <person name="Henrissat B."/>
            <person name="Johnson J."/>
            <person name="Lipzen A."/>
            <person name="Ohm R."/>
            <person name="Nagy I."/>
            <person name="Pangilinan J."/>
            <person name="Yan J."/>
            <person name="Xiong Y."/>
            <person name="Grigoriev I.V."/>
            <person name="Hibbett D.S."/>
            <person name="Nagy L.G."/>
        </authorList>
    </citation>
    <scope>NUCLEOTIDE SEQUENCE [LARGE SCALE GENOMIC DNA]</scope>
    <source>
        <strain evidence="7 8">SZMC22713</strain>
    </source>
</reference>
<organism evidence="7 8">
    <name type="scientific">Rickenella mellea</name>
    <dbReference type="NCBI Taxonomy" id="50990"/>
    <lineage>
        <taxon>Eukaryota</taxon>
        <taxon>Fungi</taxon>
        <taxon>Dikarya</taxon>
        <taxon>Basidiomycota</taxon>
        <taxon>Agaricomycotina</taxon>
        <taxon>Agaricomycetes</taxon>
        <taxon>Hymenochaetales</taxon>
        <taxon>Rickenellaceae</taxon>
        <taxon>Rickenella</taxon>
    </lineage>
</organism>
<dbReference type="AlphaFoldDB" id="A0A4Y7Q817"/>
<dbReference type="InterPro" id="IPR024158">
    <property type="entry name" value="Mt_import_TIM15"/>
</dbReference>
<evidence type="ECO:0000313" key="8">
    <source>
        <dbReference type="Proteomes" id="UP000294933"/>
    </source>
</evidence>
<keyword evidence="8" id="KW-1185">Reference proteome</keyword>
<dbReference type="STRING" id="50990.A0A4Y7Q817"/>
<dbReference type="InterPro" id="IPR007853">
    <property type="entry name" value="Znf_DNL-typ"/>
</dbReference>
<dbReference type="PROSITE" id="PS51501">
    <property type="entry name" value="ZF_DNL"/>
    <property type="match status" value="1"/>
</dbReference>
<dbReference type="GO" id="GO:0008270">
    <property type="term" value="F:zinc ion binding"/>
    <property type="evidence" value="ECO:0007669"/>
    <property type="project" value="UniProtKB-KW"/>
</dbReference>
<dbReference type="Proteomes" id="UP000294933">
    <property type="component" value="Unassembled WGS sequence"/>
</dbReference>
<keyword evidence="1" id="KW-0479">Metal-binding</keyword>
<evidence type="ECO:0000256" key="2">
    <source>
        <dbReference type="ARBA" id="ARBA00022771"/>
    </source>
</evidence>
<accession>A0A4Y7Q817</accession>
<dbReference type="OrthoDB" id="512667at2759"/>
<protein>
    <submittedName>
        <fullName evidence="7">Zf-DNL-domain-containing protein</fullName>
    </submittedName>
</protein>
<evidence type="ECO:0000256" key="3">
    <source>
        <dbReference type="ARBA" id="ARBA00022833"/>
    </source>
</evidence>
<dbReference type="VEuPathDB" id="FungiDB:BD410DRAFT_746526"/>
<dbReference type="PANTHER" id="PTHR20922">
    <property type="entry name" value="DNL-TYPE ZINC FINGER PROTEIN"/>
    <property type="match status" value="1"/>
</dbReference>
<evidence type="ECO:0000256" key="4">
    <source>
        <dbReference type="PROSITE-ProRule" id="PRU00834"/>
    </source>
</evidence>
<feature type="compositionally biased region" description="Low complexity" evidence="5">
    <location>
        <begin position="76"/>
        <end position="87"/>
    </location>
</feature>
<evidence type="ECO:0000313" key="7">
    <source>
        <dbReference type="EMBL" id="TDL23734.1"/>
    </source>
</evidence>